<sequence length="69" mass="7054">MIGGLFEPSATSRPAMTAVPLLGQPATDVGQAQAEQPPTFEHPAPAIAYAATAMSGTSAGRPCLMRDKN</sequence>
<dbReference type="EMBL" id="RCZG01000001">
    <property type="protein sequence ID" value="TPG37287.1"/>
    <property type="molecule type" value="Genomic_DNA"/>
</dbReference>
<gene>
    <name evidence="1" type="ORF">EAH80_05640</name>
</gene>
<name>A0A502EIH6_9MYCO</name>
<evidence type="ECO:0000313" key="2">
    <source>
        <dbReference type="Proteomes" id="UP000320095"/>
    </source>
</evidence>
<evidence type="ECO:0000313" key="1">
    <source>
        <dbReference type="EMBL" id="TPG37287.1"/>
    </source>
</evidence>
<accession>A0A502EIH6</accession>
<dbReference type="AlphaFoldDB" id="A0A502EIH6"/>
<dbReference type="Proteomes" id="UP000320095">
    <property type="component" value="Unassembled WGS sequence"/>
</dbReference>
<keyword evidence="2" id="KW-1185">Reference proteome</keyword>
<proteinExistence type="predicted"/>
<comment type="caution">
    <text evidence="1">The sequence shown here is derived from an EMBL/GenBank/DDBJ whole genome shotgun (WGS) entry which is preliminary data.</text>
</comment>
<organism evidence="1 2">
    <name type="scientific">Mycolicibacterium hodleri</name>
    <dbReference type="NCBI Taxonomy" id="49897"/>
    <lineage>
        <taxon>Bacteria</taxon>
        <taxon>Bacillati</taxon>
        <taxon>Actinomycetota</taxon>
        <taxon>Actinomycetes</taxon>
        <taxon>Mycobacteriales</taxon>
        <taxon>Mycobacteriaceae</taxon>
        <taxon>Mycolicibacterium</taxon>
    </lineage>
</organism>
<reference evidence="1 2" key="1">
    <citation type="journal article" date="2019" name="Environ. Microbiol.">
        <title>Species interactions and distinct microbial communities in high Arctic permafrost affected cryosols are associated with the CH4 and CO2 gas fluxes.</title>
        <authorList>
            <person name="Altshuler I."/>
            <person name="Hamel J."/>
            <person name="Turney S."/>
            <person name="Magnuson E."/>
            <person name="Levesque R."/>
            <person name="Greer C."/>
            <person name="Whyte L.G."/>
        </authorList>
    </citation>
    <scope>NUCLEOTIDE SEQUENCE [LARGE SCALE GENOMIC DNA]</scope>
    <source>
        <strain evidence="1 2">S5.20</strain>
    </source>
</reference>
<protein>
    <submittedName>
        <fullName evidence="1">Uncharacterized protein</fullName>
    </submittedName>
</protein>